<reference evidence="4 5" key="1">
    <citation type="submission" date="2016-03" db="EMBL/GenBank/DDBJ databases">
        <title>Draft Genome Sequence of the Strain BR 10245 (Bradyrhizobium sp.) isolated from nodules of Centrolobium paraense.</title>
        <authorList>
            <person name="Simoes-Araujo J.L.Sr."/>
            <person name="Barauna A.C."/>
            <person name="Silva K."/>
            <person name="Zilli J.E."/>
        </authorList>
    </citation>
    <scope>NUCLEOTIDE SEQUENCE [LARGE SCALE GENOMIC DNA]</scope>
    <source>
        <strain evidence="4 5">BR 10245</strain>
    </source>
</reference>
<dbReference type="PANTHER" id="PTHR45947">
    <property type="entry name" value="SULFOQUINOVOSYL TRANSFERASE SQD2"/>
    <property type="match status" value="1"/>
</dbReference>
<feature type="domain" description="Glycosyltransferase subfamily 4-like N-terminal" evidence="3">
    <location>
        <begin position="88"/>
        <end position="258"/>
    </location>
</feature>
<dbReference type="STRING" id="1505087.AYJ54_43495"/>
<dbReference type="Gene3D" id="3.40.50.2000">
    <property type="entry name" value="Glycogen Phosphorylase B"/>
    <property type="match status" value="2"/>
</dbReference>
<dbReference type="InterPro" id="IPR028098">
    <property type="entry name" value="Glyco_trans_4-like_N"/>
</dbReference>
<dbReference type="InterPro" id="IPR050194">
    <property type="entry name" value="Glycosyltransferase_grp1"/>
</dbReference>
<gene>
    <name evidence="4" type="ORF">AYJ54_43495</name>
</gene>
<dbReference type="PANTHER" id="PTHR45947:SF3">
    <property type="entry name" value="SULFOQUINOVOSYL TRANSFERASE SQD2"/>
    <property type="match status" value="1"/>
</dbReference>
<evidence type="ECO:0000256" key="1">
    <source>
        <dbReference type="SAM" id="MobiDB-lite"/>
    </source>
</evidence>
<dbReference type="RefSeq" id="WP_063697805.1">
    <property type="nucleotide sequence ID" value="NZ_LUUB01000034.1"/>
</dbReference>
<protein>
    <submittedName>
        <fullName evidence="4">Glycosyltransferase</fullName>
    </submittedName>
</protein>
<dbReference type="Proteomes" id="UP000076959">
    <property type="component" value="Unassembled WGS sequence"/>
</dbReference>
<dbReference type="InterPro" id="IPR001296">
    <property type="entry name" value="Glyco_trans_1"/>
</dbReference>
<feature type="compositionally biased region" description="Basic residues" evidence="1">
    <location>
        <begin position="463"/>
        <end position="472"/>
    </location>
</feature>
<dbReference type="CDD" id="cd03801">
    <property type="entry name" value="GT4_PimA-like"/>
    <property type="match status" value="1"/>
</dbReference>
<evidence type="ECO:0000259" key="2">
    <source>
        <dbReference type="Pfam" id="PF00534"/>
    </source>
</evidence>
<evidence type="ECO:0000313" key="4">
    <source>
        <dbReference type="EMBL" id="OAF13676.1"/>
    </source>
</evidence>
<evidence type="ECO:0000259" key="3">
    <source>
        <dbReference type="Pfam" id="PF13439"/>
    </source>
</evidence>
<dbReference type="Pfam" id="PF00534">
    <property type="entry name" value="Glycos_transf_1"/>
    <property type="match status" value="1"/>
</dbReference>
<feature type="compositionally biased region" description="Polar residues" evidence="1">
    <location>
        <begin position="452"/>
        <end position="462"/>
    </location>
</feature>
<dbReference type="AlphaFoldDB" id="A0A176Z2Y1"/>
<accession>A0A176Z2Y1</accession>
<feature type="domain" description="Glycosyl transferase family 1" evidence="2">
    <location>
        <begin position="271"/>
        <end position="424"/>
    </location>
</feature>
<dbReference type="EMBL" id="LUUB01000034">
    <property type="protein sequence ID" value="OAF13676.1"/>
    <property type="molecule type" value="Genomic_DNA"/>
</dbReference>
<proteinExistence type="predicted"/>
<feature type="region of interest" description="Disordered" evidence="1">
    <location>
        <begin position="452"/>
        <end position="472"/>
    </location>
</feature>
<dbReference type="OrthoDB" id="9807414at2"/>
<name>A0A176Z2Y1_9BRAD</name>
<organism evidence="4 5">
    <name type="scientific">Bradyrhizobium centrolobii</name>
    <dbReference type="NCBI Taxonomy" id="1505087"/>
    <lineage>
        <taxon>Bacteria</taxon>
        <taxon>Pseudomonadati</taxon>
        <taxon>Pseudomonadota</taxon>
        <taxon>Alphaproteobacteria</taxon>
        <taxon>Hyphomicrobiales</taxon>
        <taxon>Nitrobacteraceae</taxon>
        <taxon>Bradyrhizobium</taxon>
    </lineage>
</organism>
<comment type="caution">
    <text evidence="4">The sequence shown here is derived from an EMBL/GenBank/DDBJ whole genome shotgun (WGS) entry which is preliminary data.</text>
</comment>
<dbReference type="Pfam" id="PF13439">
    <property type="entry name" value="Glyco_transf_4"/>
    <property type="match status" value="1"/>
</dbReference>
<keyword evidence="4" id="KW-0808">Transferase</keyword>
<dbReference type="SUPFAM" id="SSF53756">
    <property type="entry name" value="UDP-Glycosyltransferase/glycogen phosphorylase"/>
    <property type="match status" value="1"/>
</dbReference>
<sequence>MRSAVFAACILPILIAFGSFFADLTSLFAFLEIDAANPPFLAIADAASRCQSLASVGLPALQLKCTAQLERRQALRVLHYMGTNFGMTGVETFILQLTAAQKRHGLIPAVVMELSNRQDVRKIAGERGISVHDLPNRKALASHLPRKLGTAVLRAQRIRLLYELLKENDILHIQAVGLSCFDGFIAAALAGIPVIVTHHGTLSWFAPQRDLLAEVTFWIEKKIASTIVMPYEAALAELISEGVSADQSRVIPFCVDEQLFGDASMPPAASEFTLVLVARMVVGKGHVELLGALSELSPRYPKLRAVFIGDGPTRGQIEEEIDRRGLRQIVECKGKVDHREVPALIRSAQVIVLPTYEPGEMYPLCLLEGMALGLPAIGTRWSGIPDIIEDGVTGIIIEPKDEASLVRAIERFVADPGFLAKARECALARIRSRFTATVVADCYTDLYRDAMSDSTNHPTSHQIRIRPPRKLA</sequence>
<evidence type="ECO:0000313" key="5">
    <source>
        <dbReference type="Proteomes" id="UP000076959"/>
    </source>
</evidence>
<keyword evidence="5" id="KW-1185">Reference proteome</keyword>
<dbReference type="GO" id="GO:0016758">
    <property type="term" value="F:hexosyltransferase activity"/>
    <property type="evidence" value="ECO:0007669"/>
    <property type="project" value="TreeGrafter"/>
</dbReference>